<dbReference type="GO" id="GO:0005737">
    <property type="term" value="C:cytoplasm"/>
    <property type="evidence" value="ECO:0007669"/>
    <property type="project" value="TreeGrafter"/>
</dbReference>
<feature type="domain" description="UBR-type" evidence="6">
    <location>
        <begin position="33"/>
        <end position="105"/>
    </location>
</feature>
<dbReference type="Pfam" id="PF02207">
    <property type="entry name" value="zf-UBR"/>
    <property type="match status" value="1"/>
</dbReference>
<evidence type="ECO:0000256" key="5">
    <source>
        <dbReference type="SAM" id="MobiDB-lite"/>
    </source>
</evidence>
<keyword evidence="8" id="KW-1185">Reference proteome</keyword>
<reference evidence="7 8" key="1">
    <citation type="journal article" date="2023" name="Genes (Basel)">
        <title>Chromosome-Level Genome Assembly and Circadian Gene Repertoire of the Patagonia Blennie Eleginops maclovinus-The Closest Ancestral Proxy of Antarctic Cryonotothenioids.</title>
        <authorList>
            <person name="Cheng C.C."/>
            <person name="Rivera-Colon A.G."/>
            <person name="Minhas B.F."/>
            <person name="Wilson L."/>
            <person name="Rayamajhi N."/>
            <person name="Vargas-Chacoff L."/>
            <person name="Catchen J.M."/>
        </authorList>
    </citation>
    <scope>NUCLEOTIDE SEQUENCE [LARGE SCALE GENOMIC DNA]</scope>
    <source>
        <strain evidence="7">JMC-PN-2008</strain>
    </source>
</reference>
<evidence type="ECO:0000256" key="2">
    <source>
        <dbReference type="ARBA" id="ARBA00022771"/>
    </source>
</evidence>
<gene>
    <name evidence="7" type="ORF">PBY51_010639</name>
</gene>
<proteinExistence type="predicted"/>
<dbReference type="CDD" id="cd15542">
    <property type="entry name" value="PHD_UBR7"/>
    <property type="match status" value="1"/>
</dbReference>
<dbReference type="InterPro" id="IPR040204">
    <property type="entry name" value="UBR7"/>
</dbReference>
<feature type="compositionally biased region" description="Basic and acidic residues" evidence="5">
    <location>
        <begin position="213"/>
        <end position="223"/>
    </location>
</feature>
<dbReference type="SMART" id="SM00396">
    <property type="entry name" value="ZnF_UBR1"/>
    <property type="match status" value="1"/>
</dbReference>
<evidence type="ECO:0000313" key="7">
    <source>
        <dbReference type="EMBL" id="KAK5857389.1"/>
    </source>
</evidence>
<reference evidence="7 8" key="2">
    <citation type="journal article" date="2023" name="Mol. Biol. Evol.">
        <title>Genomics of Secondarily Temperate Adaptation in the Only Non-Antarctic Icefish.</title>
        <authorList>
            <person name="Rivera-Colon A.G."/>
            <person name="Rayamajhi N."/>
            <person name="Minhas B.F."/>
            <person name="Madrigal G."/>
            <person name="Bilyk K.T."/>
            <person name="Yoon V."/>
            <person name="Hune M."/>
            <person name="Gregory S."/>
            <person name="Cheng C.H.C."/>
            <person name="Catchen J.M."/>
        </authorList>
    </citation>
    <scope>NUCLEOTIDE SEQUENCE [LARGE SCALE GENOMIC DNA]</scope>
    <source>
        <strain evidence="7">JMC-PN-2008</strain>
    </source>
</reference>
<dbReference type="GO" id="GO:0008270">
    <property type="term" value="F:zinc ion binding"/>
    <property type="evidence" value="ECO:0007669"/>
    <property type="project" value="UniProtKB-KW"/>
</dbReference>
<evidence type="ECO:0000259" key="6">
    <source>
        <dbReference type="PROSITE" id="PS51157"/>
    </source>
</evidence>
<keyword evidence="3" id="KW-0862">Zinc</keyword>
<feature type="compositionally biased region" description="Acidic residues" evidence="5">
    <location>
        <begin position="200"/>
        <end position="212"/>
    </location>
</feature>
<dbReference type="CDD" id="cd19677">
    <property type="entry name" value="UBR-box_UBR7"/>
    <property type="match status" value="1"/>
</dbReference>
<evidence type="ECO:0000256" key="1">
    <source>
        <dbReference type="ARBA" id="ARBA00022723"/>
    </source>
</evidence>
<protein>
    <recommendedName>
        <fullName evidence="6">UBR-type domain-containing protein</fullName>
    </recommendedName>
</protein>
<name>A0AAN7XC01_ELEMC</name>
<feature type="region of interest" description="Disordered" evidence="5">
    <location>
        <begin position="200"/>
        <end position="256"/>
    </location>
</feature>
<dbReference type="Gene3D" id="3.30.40.10">
    <property type="entry name" value="Zinc/RING finger domain, C3HC4 (zinc finger)"/>
    <property type="match status" value="1"/>
</dbReference>
<keyword evidence="2" id="KW-0863">Zinc-finger</keyword>
<comment type="caution">
    <text evidence="7">The sequence shown here is derived from an EMBL/GenBank/DDBJ whole genome shotgun (WGS) entry which is preliminary data.</text>
</comment>
<organism evidence="7 8">
    <name type="scientific">Eleginops maclovinus</name>
    <name type="common">Patagonian blennie</name>
    <name type="synonym">Eleginus maclovinus</name>
    <dbReference type="NCBI Taxonomy" id="56733"/>
    <lineage>
        <taxon>Eukaryota</taxon>
        <taxon>Metazoa</taxon>
        <taxon>Chordata</taxon>
        <taxon>Craniata</taxon>
        <taxon>Vertebrata</taxon>
        <taxon>Euteleostomi</taxon>
        <taxon>Actinopterygii</taxon>
        <taxon>Neopterygii</taxon>
        <taxon>Teleostei</taxon>
        <taxon>Neoteleostei</taxon>
        <taxon>Acanthomorphata</taxon>
        <taxon>Eupercaria</taxon>
        <taxon>Perciformes</taxon>
        <taxon>Notothenioidei</taxon>
        <taxon>Eleginopidae</taxon>
        <taxon>Eleginops</taxon>
    </lineage>
</organism>
<dbReference type="InterPro" id="IPR011011">
    <property type="entry name" value="Znf_FYVE_PHD"/>
</dbReference>
<dbReference type="EMBL" id="JAUZQC010000016">
    <property type="protein sequence ID" value="KAK5857389.1"/>
    <property type="molecule type" value="Genomic_DNA"/>
</dbReference>
<dbReference type="PROSITE" id="PS51157">
    <property type="entry name" value="ZF_UBR"/>
    <property type="match status" value="1"/>
</dbReference>
<dbReference type="InterPro" id="IPR047506">
    <property type="entry name" value="UBR7-like_UBR-box"/>
</dbReference>
<evidence type="ECO:0000256" key="4">
    <source>
        <dbReference type="PROSITE-ProRule" id="PRU00508"/>
    </source>
</evidence>
<dbReference type="AlphaFoldDB" id="A0AAN7XC01"/>
<dbReference type="PANTHER" id="PTHR13513:SF10">
    <property type="entry name" value="E3 UBIQUITIN-PROTEIN LIGASE UBR7"/>
    <property type="match status" value="1"/>
</dbReference>
<evidence type="ECO:0000313" key="8">
    <source>
        <dbReference type="Proteomes" id="UP001346869"/>
    </source>
</evidence>
<dbReference type="InterPro" id="IPR013083">
    <property type="entry name" value="Znf_RING/FYVE/PHD"/>
</dbReference>
<sequence>MAANKEEPGIVDSIASEGELEEALAVLAGSDPENCSYSRGYVKRQAVFVCSTCTHNAAEPAGVCLACANKCHDGHDIFELYTKRNFRCDCGNSKFGEFKCQLIPDKDEQNIRNQYNHNFSGCYCTCDRPYPDSDDQSIDEMIQCVICEDWLHSRHLGCNAVDPDELQEMICETCMNKFPPLWMYAAHFAVPPVISVSQPEEEVEVDVEEGAEKEETSPSRDEELSASVEQTKQEEAANRSFPCKRSHEEMTGSDAKATTKTDVCRLKELQAKGLERQRQGAVFWPYSWRSKLCTCMSCKKLYVAAEVQFLMDLSDTILAYENKGMDQPFGQHPLMALTNSMDRVQQLEVIYGFNELTTSITAFLEQCVAEGKTVTVEAVHQFFEELRARKRRRTNVEYQ</sequence>
<dbReference type="GO" id="GO:0061630">
    <property type="term" value="F:ubiquitin protein ligase activity"/>
    <property type="evidence" value="ECO:0007669"/>
    <property type="project" value="InterPro"/>
</dbReference>
<evidence type="ECO:0000256" key="3">
    <source>
        <dbReference type="ARBA" id="ARBA00022833"/>
    </source>
</evidence>
<accession>A0AAN7XC01</accession>
<dbReference type="PANTHER" id="PTHR13513">
    <property type="entry name" value="E3 UBIQUITIN-PROTEIN LIGASE UBR7"/>
    <property type="match status" value="1"/>
</dbReference>
<dbReference type="Proteomes" id="UP001346869">
    <property type="component" value="Unassembled WGS sequence"/>
</dbReference>
<keyword evidence="1" id="KW-0479">Metal-binding</keyword>
<feature type="zinc finger region" description="UBR-type" evidence="4">
    <location>
        <begin position="33"/>
        <end position="105"/>
    </location>
</feature>
<dbReference type="SUPFAM" id="SSF57903">
    <property type="entry name" value="FYVE/PHD zinc finger"/>
    <property type="match status" value="1"/>
</dbReference>
<dbReference type="InterPro" id="IPR003126">
    <property type="entry name" value="Znf_UBR"/>
</dbReference>